<sequence length="243" mass="27969">MILEDLTCLIVVSYSENEKLLENNDWDKFRRFFITRSLTIAKASSVPFLNEYIQYINHLRISCISRGIMGCFGNKKNTEQQKVIGATVEHLTNIIKELRSSTLDTKESTKELQMKVEAIQAPYRPPWLDAGFSSLAYHHISLKGLPFLNATTNDDLCFKPDEYGSNKYIHIANKQMMGSFVTICATLKFLVHKSWVQEMLRKQSIAKKNLKLKLSRYCALVVGLYFFEFYIPLDKVFALSVVT</sequence>
<proteinExistence type="predicted"/>
<dbReference type="AlphaFoldDB" id="A0A4Y1QY96"/>
<name>A0A4Y1QY96_PRUDU</name>
<protein>
    <submittedName>
        <fullName evidence="1">Uncharacterized protein</fullName>
    </submittedName>
</protein>
<dbReference type="EMBL" id="AP019298">
    <property type="protein sequence ID" value="BBG96757.1"/>
    <property type="molecule type" value="Genomic_DNA"/>
</dbReference>
<accession>A0A4Y1QY96</accession>
<gene>
    <name evidence="1" type="ORF">Prudu_005657</name>
</gene>
<reference evidence="1" key="1">
    <citation type="journal article" date="2019" name="Science">
        <title>Mutation of a bHLH transcription factor allowed almond domestication.</title>
        <authorList>
            <person name="Sanchez-Perez R."/>
            <person name="Pavan S."/>
            <person name="Mazzeo R."/>
            <person name="Moldovan C."/>
            <person name="Aiese Cigliano R."/>
            <person name="Del Cueto J."/>
            <person name="Ricciardi F."/>
            <person name="Lotti C."/>
            <person name="Ricciardi L."/>
            <person name="Dicenta F."/>
            <person name="Lopez-Marques R.L."/>
            <person name="Lindberg Moller B."/>
        </authorList>
    </citation>
    <scope>NUCLEOTIDE SEQUENCE</scope>
</reference>
<evidence type="ECO:0000313" key="1">
    <source>
        <dbReference type="EMBL" id="BBG96757.1"/>
    </source>
</evidence>
<organism evidence="1">
    <name type="scientific">Prunus dulcis</name>
    <name type="common">Almond</name>
    <name type="synonym">Amygdalus dulcis</name>
    <dbReference type="NCBI Taxonomy" id="3755"/>
    <lineage>
        <taxon>Eukaryota</taxon>
        <taxon>Viridiplantae</taxon>
        <taxon>Streptophyta</taxon>
        <taxon>Embryophyta</taxon>
        <taxon>Tracheophyta</taxon>
        <taxon>Spermatophyta</taxon>
        <taxon>Magnoliopsida</taxon>
        <taxon>eudicotyledons</taxon>
        <taxon>Gunneridae</taxon>
        <taxon>Pentapetalae</taxon>
        <taxon>rosids</taxon>
        <taxon>fabids</taxon>
        <taxon>Rosales</taxon>
        <taxon>Rosaceae</taxon>
        <taxon>Amygdaloideae</taxon>
        <taxon>Amygdaleae</taxon>
        <taxon>Prunus</taxon>
    </lineage>
</organism>